<evidence type="ECO:0000313" key="1">
    <source>
        <dbReference type="EMBL" id="MFC4987078.1"/>
    </source>
</evidence>
<keyword evidence="2" id="KW-1185">Reference proteome</keyword>
<proteinExistence type="predicted"/>
<dbReference type="EMBL" id="JBHSJG010000016">
    <property type="protein sequence ID" value="MFC4987078.1"/>
    <property type="molecule type" value="Genomic_DNA"/>
</dbReference>
<evidence type="ECO:0000313" key="2">
    <source>
        <dbReference type="Proteomes" id="UP001595925"/>
    </source>
</evidence>
<sequence length="107" mass="11662">MSVAESIETPVEVIAENIGGIDSVTGFQVLQGCAGIETSCQLVLGLNPCVEPLDDLGLVLRTRHRDDRPILHLYQGMRRIVRGETATGTRHSASRSMRQEIGCVFGR</sequence>
<dbReference type="AlphaFoldDB" id="A0ABD5QBK0"/>
<reference evidence="1 2" key="1">
    <citation type="journal article" date="2019" name="Int. J. Syst. Evol. Microbiol.">
        <title>The Global Catalogue of Microorganisms (GCM) 10K type strain sequencing project: providing services to taxonomists for standard genome sequencing and annotation.</title>
        <authorList>
            <consortium name="The Broad Institute Genomics Platform"/>
            <consortium name="The Broad Institute Genome Sequencing Center for Infectious Disease"/>
            <person name="Wu L."/>
            <person name="Ma J."/>
        </authorList>
    </citation>
    <scope>NUCLEOTIDE SEQUENCE [LARGE SCALE GENOMIC DNA]</scope>
    <source>
        <strain evidence="1 2">CGMCC 1.15824</strain>
    </source>
</reference>
<accession>A0ABD5QBK0</accession>
<dbReference type="RefSeq" id="WP_224830180.1">
    <property type="nucleotide sequence ID" value="NZ_JAIWHV010000042.1"/>
</dbReference>
<organism evidence="1 2">
    <name type="scientific">Saliphagus infecundisoli</name>
    <dbReference type="NCBI Taxonomy" id="1849069"/>
    <lineage>
        <taxon>Archaea</taxon>
        <taxon>Methanobacteriati</taxon>
        <taxon>Methanobacteriota</taxon>
        <taxon>Stenosarchaea group</taxon>
        <taxon>Halobacteria</taxon>
        <taxon>Halobacteriales</taxon>
        <taxon>Natrialbaceae</taxon>
        <taxon>Saliphagus</taxon>
    </lineage>
</organism>
<comment type="caution">
    <text evidence="1">The sequence shown here is derived from an EMBL/GenBank/DDBJ whole genome shotgun (WGS) entry which is preliminary data.</text>
</comment>
<name>A0ABD5QBK0_9EURY</name>
<gene>
    <name evidence="1" type="ORF">ACFPFO_04715</name>
</gene>
<dbReference type="Proteomes" id="UP001595925">
    <property type="component" value="Unassembled WGS sequence"/>
</dbReference>
<protein>
    <submittedName>
        <fullName evidence="1">Uncharacterized protein</fullName>
    </submittedName>
</protein>